<dbReference type="RefSeq" id="WP_161016936.1">
    <property type="nucleotide sequence ID" value="NZ_WWCK01000010.1"/>
</dbReference>
<dbReference type="EMBL" id="WWCK01000010">
    <property type="protein sequence ID" value="MYM70432.1"/>
    <property type="molecule type" value="Genomic_DNA"/>
</dbReference>
<organism evidence="1 2">
    <name type="scientific">Duganella rivi</name>
    <dbReference type="NCBI Taxonomy" id="2666083"/>
    <lineage>
        <taxon>Bacteria</taxon>
        <taxon>Pseudomonadati</taxon>
        <taxon>Pseudomonadota</taxon>
        <taxon>Betaproteobacteria</taxon>
        <taxon>Burkholderiales</taxon>
        <taxon>Oxalobacteraceae</taxon>
        <taxon>Telluria group</taxon>
        <taxon>Duganella</taxon>
    </lineage>
</organism>
<evidence type="ECO:0000313" key="1">
    <source>
        <dbReference type="EMBL" id="MYM70432.1"/>
    </source>
</evidence>
<keyword evidence="2" id="KW-1185">Reference proteome</keyword>
<gene>
    <name evidence="1" type="ORF">GTP45_27020</name>
</gene>
<protein>
    <submittedName>
        <fullName evidence="1">Uncharacterized protein</fullName>
    </submittedName>
</protein>
<comment type="caution">
    <text evidence="1">The sequence shown here is derived from an EMBL/GenBank/DDBJ whole genome shotgun (WGS) entry which is preliminary data.</text>
</comment>
<name>A0A7X4KEW4_9BURK</name>
<evidence type="ECO:0000313" key="2">
    <source>
        <dbReference type="Proteomes" id="UP000450012"/>
    </source>
</evidence>
<accession>A0A7X4KEW4</accession>
<reference evidence="1 2" key="1">
    <citation type="submission" date="2019-12" db="EMBL/GenBank/DDBJ databases">
        <title>Novel species isolated from a subtropical stream in China.</title>
        <authorList>
            <person name="Lu H."/>
        </authorList>
    </citation>
    <scope>NUCLEOTIDE SEQUENCE [LARGE SCALE GENOMIC DNA]</scope>
    <source>
        <strain evidence="1 2">FT55W</strain>
    </source>
</reference>
<proteinExistence type="predicted"/>
<dbReference type="Proteomes" id="UP000450012">
    <property type="component" value="Unassembled WGS sequence"/>
</dbReference>
<sequence>MALSRTDIDAHWFAPEAGSLLSGNYQRHSEGLLTAQSGADRAGDDEMNMQNAPFQLSTTPKEQVSLLYHFGSLECVKGLQQRLQMKAVADEDV</sequence>
<dbReference type="AlphaFoldDB" id="A0A7X4KEW4"/>